<dbReference type="InterPro" id="IPR042099">
    <property type="entry name" value="ANL_N_sf"/>
</dbReference>
<dbReference type="OrthoDB" id="580775at2"/>
<name>A0A4R6BAS0_9STAP</name>
<evidence type="ECO:0000313" key="1">
    <source>
        <dbReference type="EMBL" id="TDL93393.1"/>
    </source>
</evidence>
<sequence>MVNLIYDKSPIFLQNIFISLKGIQIYRQRYNKVYRKELKILNEENEFNLQKKRFKSFIKYTRKNSPFYSQKLSHLKKEISMSDIELLPMLTKDEIREHVDEIVTRNKGLLPMGTSGTTGKKLIIYSHPYDISRRIAYLDYFKAKHGVKKGMKRASMGGRTFVPEKQKSHIYWRHNYILNQLLFSIYHASNENIIYYIEELNRFKPQSIDGVTTVIYRIAKYINKHSIELTFKPIAIFPTAETLTVTVKSEIEKAFRCKVFDQYSSSEGAPFIVENDKGYYDICPATGYYELERIEGNIYEITVTSFYTTTTPLIRYRIGDAVELFDTLPENYTQSDIKIKRIIGRKNDYLVSNEKGKVYSAILSATVRKTEGNFIECQFIQNKMDEVIINFVIEGVNDKKTIEHSIKELMKVRFSESTEYNVRFVEELESTDGGKTRFIINNLNRELS</sequence>
<dbReference type="PANTHER" id="PTHR36932">
    <property type="entry name" value="CAPSULAR POLYSACCHARIDE BIOSYNTHESIS PROTEIN"/>
    <property type="match status" value="1"/>
</dbReference>
<dbReference type="GO" id="GO:0016874">
    <property type="term" value="F:ligase activity"/>
    <property type="evidence" value="ECO:0007669"/>
    <property type="project" value="UniProtKB-KW"/>
</dbReference>
<dbReference type="PANTHER" id="PTHR36932:SF1">
    <property type="entry name" value="CAPSULAR POLYSACCHARIDE BIOSYNTHESIS PROTEIN"/>
    <property type="match status" value="1"/>
</dbReference>
<dbReference type="AlphaFoldDB" id="A0A4R6BAS0"/>
<dbReference type="InterPro" id="IPR053158">
    <property type="entry name" value="CapK_Type1_Caps_Biosynth"/>
</dbReference>
<dbReference type="SUPFAM" id="SSF56801">
    <property type="entry name" value="Acetyl-CoA synthetase-like"/>
    <property type="match status" value="1"/>
</dbReference>
<proteinExistence type="predicted"/>
<accession>A0A4R6BAS0</accession>
<keyword evidence="1" id="KW-0436">Ligase</keyword>
<gene>
    <name evidence="1" type="ORF">ERX27_10535</name>
</gene>
<dbReference type="Gene3D" id="3.40.50.12780">
    <property type="entry name" value="N-terminal domain of ligase-like"/>
    <property type="match status" value="1"/>
</dbReference>
<dbReference type="RefSeq" id="WP_133432767.1">
    <property type="nucleotide sequence ID" value="NZ_SCWA01000026.1"/>
</dbReference>
<dbReference type="Proteomes" id="UP000295310">
    <property type="component" value="Unassembled WGS sequence"/>
</dbReference>
<comment type="caution">
    <text evidence="1">The sequence shown here is derived from an EMBL/GenBank/DDBJ whole genome shotgun (WGS) entry which is preliminary data.</text>
</comment>
<dbReference type="EMBL" id="SCWA01000026">
    <property type="protein sequence ID" value="TDL93393.1"/>
    <property type="molecule type" value="Genomic_DNA"/>
</dbReference>
<protein>
    <submittedName>
        <fullName evidence="1">Phenylacetate--CoA ligase family protein</fullName>
    </submittedName>
</protein>
<reference evidence="1 2" key="1">
    <citation type="submission" date="2019-01" db="EMBL/GenBank/DDBJ databases">
        <title>Draft genome sequences of the type strains of six Macrococcus species.</title>
        <authorList>
            <person name="Mazhar S."/>
            <person name="Altermann E."/>
            <person name="Hill C."/>
            <person name="Mcauliffe O."/>
        </authorList>
    </citation>
    <scope>NUCLEOTIDE SEQUENCE [LARGE SCALE GENOMIC DNA]</scope>
    <source>
        <strain evidence="1 2">CCM4811</strain>
    </source>
</reference>
<evidence type="ECO:0000313" key="2">
    <source>
        <dbReference type="Proteomes" id="UP000295310"/>
    </source>
</evidence>
<keyword evidence="2" id="KW-1185">Reference proteome</keyword>
<organism evidence="1 2">
    <name type="scientific">Macrococcus brunensis</name>
    <dbReference type="NCBI Taxonomy" id="198483"/>
    <lineage>
        <taxon>Bacteria</taxon>
        <taxon>Bacillati</taxon>
        <taxon>Bacillota</taxon>
        <taxon>Bacilli</taxon>
        <taxon>Bacillales</taxon>
        <taxon>Staphylococcaceae</taxon>
        <taxon>Macrococcus</taxon>
    </lineage>
</organism>